<reference evidence="2" key="1">
    <citation type="submission" date="2015-08" db="EMBL/GenBank/DDBJ databases">
        <title>Genome sequencing project for genomic taxonomy and phylogenomics of Bacillus-like bacteria.</title>
        <authorList>
            <person name="Liu B."/>
            <person name="Wang J."/>
            <person name="Zhu Y."/>
            <person name="Liu G."/>
            <person name="Chen Q."/>
            <person name="Chen Z."/>
            <person name="Lan J."/>
            <person name="Che J."/>
            <person name="Ge C."/>
            <person name="Shi H."/>
            <person name="Pan Z."/>
            <person name="Liu X."/>
        </authorList>
    </citation>
    <scope>NUCLEOTIDE SEQUENCE [LARGE SCALE GENOMIC DNA]</scope>
    <source>
        <strain evidence="2">FJAT-4402</strain>
    </source>
</reference>
<dbReference type="PATRIC" id="fig|1441095.3.peg.2531"/>
<dbReference type="Proteomes" id="UP000067625">
    <property type="component" value="Chromosome"/>
</dbReference>
<reference evidence="1 2" key="2">
    <citation type="journal article" date="2016" name="Int. J. Syst. Evol. Microbiol.">
        <title>Bacillus gobiensis sp. nov., isolated from a soil sample.</title>
        <authorList>
            <person name="Liu B."/>
            <person name="Liu G.H."/>
            <person name="Cetin S."/>
            <person name="Schumann P."/>
            <person name="Pan Z.Z."/>
            <person name="Chen Q.Q."/>
        </authorList>
    </citation>
    <scope>NUCLEOTIDE SEQUENCE [LARGE SCALE GENOMIC DNA]</scope>
    <source>
        <strain evidence="1 2">FJAT-4402</strain>
    </source>
</reference>
<sequence length="81" mass="9684">MYKLIKQKFLDEVILGCFKRINNSGFIHWALIVFDEKYSSAFEHNDSLQLLCDKIYCRVLERYMVDLEIIEILHFSKVIPV</sequence>
<accession>A0A0M4FRU3</accession>
<evidence type="ECO:0000313" key="2">
    <source>
        <dbReference type="Proteomes" id="UP000067625"/>
    </source>
</evidence>
<dbReference type="AlphaFoldDB" id="A0A0M4FRU3"/>
<name>A0A0M4FRU3_9BACI</name>
<gene>
    <name evidence="1" type="ORF">AM592_11600</name>
</gene>
<keyword evidence="2" id="KW-1185">Reference proteome</keyword>
<organism evidence="1 2">
    <name type="scientific">Bacillus gobiensis</name>
    <dbReference type="NCBI Taxonomy" id="1441095"/>
    <lineage>
        <taxon>Bacteria</taxon>
        <taxon>Bacillati</taxon>
        <taxon>Bacillota</taxon>
        <taxon>Bacilli</taxon>
        <taxon>Bacillales</taxon>
        <taxon>Bacillaceae</taxon>
        <taxon>Bacillus</taxon>
    </lineage>
</organism>
<dbReference type="EMBL" id="CP012600">
    <property type="protein sequence ID" value="ALC82159.1"/>
    <property type="molecule type" value="Genomic_DNA"/>
</dbReference>
<evidence type="ECO:0000313" key="1">
    <source>
        <dbReference type="EMBL" id="ALC82159.1"/>
    </source>
</evidence>
<protein>
    <submittedName>
        <fullName evidence="1">Uncharacterized protein</fullName>
    </submittedName>
</protein>
<proteinExistence type="predicted"/>